<evidence type="ECO:0000313" key="1">
    <source>
        <dbReference type="EMBL" id="BAT17524.1"/>
    </source>
</evidence>
<organism evidence="1 2">
    <name type="scientific">Oryza sativa subsp. japonica</name>
    <name type="common">Rice</name>
    <dbReference type="NCBI Taxonomy" id="39947"/>
    <lineage>
        <taxon>Eukaryota</taxon>
        <taxon>Viridiplantae</taxon>
        <taxon>Streptophyta</taxon>
        <taxon>Embryophyta</taxon>
        <taxon>Tracheophyta</taxon>
        <taxon>Spermatophyta</taxon>
        <taxon>Magnoliopsida</taxon>
        <taxon>Liliopsida</taxon>
        <taxon>Poales</taxon>
        <taxon>Poaceae</taxon>
        <taxon>BOP clade</taxon>
        <taxon>Oryzoideae</taxon>
        <taxon>Oryzeae</taxon>
        <taxon>Oryzinae</taxon>
        <taxon>Oryza</taxon>
        <taxon>Oryza sativa</taxon>
    </lineage>
</organism>
<sequence length="89" mass="10023">MIIFLKNLRTSMFSLDAAHDEYFVLGLSCLQKVIAVSRMLSYGIAADAVDEYVRIGGSTVIESFNRFVVAIDEVFGRGVFENTKRERHS</sequence>
<dbReference type="Gramene" id="Os12t0543751-00">
    <property type="protein sequence ID" value="Os12t0543751-00"/>
    <property type="gene ID" value="Os12g0543751"/>
</dbReference>
<dbReference type="PANTHER" id="PTHR47150">
    <property type="entry name" value="OS12G0169200 PROTEIN"/>
    <property type="match status" value="1"/>
</dbReference>
<dbReference type="PANTHER" id="PTHR47150:SF7">
    <property type="entry name" value="NUCLEASE"/>
    <property type="match status" value="1"/>
</dbReference>
<gene>
    <name evidence="1" type="ordered locus">Os12g0543751</name>
    <name evidence="1" type="ORF">OSNPB_120543751</name>
</gene>
<evidence type="ECO:0000313" key="2">
    <source>
        <dbReference type="Proteomes" id="UP000059680"/>
    </source>
</evidence>
<dbReference type="Proteomes" id="UP000059680">
    <property type="component" value="Chromosome 12"/>
</dbReference>
<reference evidence="1 2" key="2">
    <citation type="journal article" date="2013" name="Plant Cell Physiol.">
        <title>Rice Annotation Project Database (RAP-DB): an integrative and interactive database for rice genomics.</title>
        <authorList>
            <person name="Sakai H."/>
            <person name="Lee S.S."/>
            <person name="Tanaka T."/>
            <person name="Numa H."/>
            <person name="Kim J."/>
            <person name="Kawahara Y."/>
            <person name="Wakimoto H."/>
            <person name="Yang C.C."/>
            <person name="Iwamoto M."/>
            <person name="Abe T."/>
            <person name="Yamada Y."/>
            <person name="Muto A."/>
            <person name="Inokuchi H."/>
            <person name="Ikemura T."/>
            <person name="Matsumoto T."/>
            <person name="Sasaki T."/>
            <person name="Itoh T."/>
        </authorList>
    </citation>
    <scope>NUCLEOTIDE SEQUENCE [LARGE SCALE GENOMIC DNA]</scope>
    <source>
        <strain evidence="2">cv. Nipponbare</strain>
    </source>
</reference>
<dbReference type="STRING" id="39947.A0A0P0YB47"/>
<keyword evidence="2" id="KW-1185">Reference proteome</keyword>
<protein>
    <submittedName>
        <fullName evidence="1">Os12g0543751 protein</fullName>
    </submittedName>
</protein>
<dbReference type="EMBL" id="AP014968">
    <property type="protein sequence ID" value="BAT17524.1"/>
    <property type="molecule type" value="Genomic_DNA"/>
</dbReference>
<accession>A0A0P0YB47</accession>
<name>A0A0P0YB47_ORYSJ</name>
<reference evidence="1 2" key="3">
    <citation type="journal article" date="2013" name="Rice">
        <title>Improvement of the Oryza sativa Nipponbare reference genome using next generation sequence and optical map data.</title>
        <authorList>
            <person name="Kawahara Y."/>
            <person name="de la Bastide M."/>
            <person name="Hamilton J.P."/>
            <person name="Kanamori H."/>
            <person name="McCombie W.R."/>
            <person name="Ouyang S."/>
            <person name="Schwartz D.C."/>
            <person name="Tanaka T."/>
            <person name="Wu J."/>
            <person name="Zhou S."/>
            <person name="Childs K.L."/>
            <person name="Davidson R.M."/>
            <person name="Lin H."/>
            <person name="Quesada-Ocampo L."/>
            <person name="Vaillancourt B."/>
            <person name="Sakai H."/>
            <person name="Lee S.S."/>
            <person name="Kim J."/>
            <person name="Numa H."/>
            <person name="Itoh T."/>
            <person name="Buell C.R."/>
            <person name="Matsumoto T."/>
        </authorList>
    </citation>
    <scope>NUCLEOTIDE SEQUENCE [LARGE SCALE GENOMIC DNA]</scope>
    <source>
        <strain evidence="2">cv. Nipponbare</strain>
    </source>
</reference>
<dbReference type="AlphaFoldDB" id="A0A0P0YB47"/>
<proteinExistence type="predicted"/>
<reference evidence="2" key="1">
    <citation type="journal article" date="2005" name="Nature">
        <title>The map-based sequence of the rice genome.</title>
        <authorList>
            <consortium name="International rice genome sequencing project (IRGSP)"/>
            <person name="Matsumoto T."/>
            <person name="Wu J."/>
            <person name="Kanamori H."/>
            <person name="Katayose Y."/>
            <person name="Fujisawa M."/>
            <person name="Namiki N."/>
            <person name="Mizuno H."/>
            <person name="Yamamoto K."/>
            <person name="Antonio B.A."/>
            <person name="Baba T."/>
            <person name="Sakata K."/>
            <person name="Nagamura Y."/>
            <person name="Aoki H."/>
            <person name="Arikawa K."/>
            <person name="Arita K."/>
            <person name="Bito T."/>
            <person name="Chiden Y."/>
            <person name="Fujitsuka N."/>
            <person name="Fukunaka R."/>
            <person name="Hamada M."/>
            <person name="Harada C."/>
            <person name="Hayashi A."/>
            <person name="Hijishita S."/>
            <person name="Honda M."/>
            <person name="Hosokawa S."/>
            <person name="Ichikawa Y."/>
            <person name="Idonuma A."/>
            <person name="Iijima M."/>
            <person name="Ikeda M."/>
            <person name="Ikeno M."/>
            <person name="Ito K."/>
            <person name="Ito S."/>
            <person name="Ito T."/>
            <person name="Ito Y."/>
            <person name="Ito Y."/>
            <person name="Iwabuchi A."/>
            <person name="Kamiya K."/>
            <person name="Karasawa W."/>
            <person name="Kurita K."/>
            <person name="Katagiri S."/>
            <person name="Kikuta A."/>
            <person name="Kobayashi H."/>
            <person name="Kobayashi N."/>
            <person name="Machita K."/>
            <person name="Maehara T."/>
            <person name="Masukawa M."/>
            <person name="Mizubayashi T."/>
            <person name="Mukai Y."/>
            <person name="Nagasaki H."/>
            <person name="Nagata Y."/>
            <person name="Naito S."/>
            <person name="Nakashima M."/>
            <person name="Nakama Y."/>
            <person name="Nakamichi Y."/>
            <person name="Nakamura M."/>
            <person name="Meguro A."/>
            <person name="Negishi M."/>
            <person name="Ohta I."/>
            <person name="Ohta T."/>
            <person name="Okamoto M."/>
            <person name="Ono N."/>
            <person name="Saji S."/>
            <person name="Sakaguchi M."/>
            <person name="Sakai K."/>
            <person name="Shibata M."/>
            <person name="Shimokawa T."/>
            <person name="Song J."/>
            <person name="Takazaki Y."/>
            <person name="Terasawa K."/>
            <person name="Tsugane M."/>
            <person name="Tsuji K."/>
            <person name="Ueda S."/>
            <person name="Waki K."/>
            <person name="Yamagata H."/>
            <person name="Yamamoto M."/>
            <person name="Yamamoto S."/>
            <person name="Yamane H."/>
            <person name="Yoshiki S."/>
            <person name="Yoshihara R."/>
            <person name="Yukawa K."/>
            <person name="Zhong H."/>
            <person name="Yano M."/>
            <person name="Yuan Q."/>
            <person name="Ouyang S."/>
            <person name="Liu J."/>
            <person name="Jones K.M."/>
            <person name="Gansberger K."/>
            <person name="Moffat K."/>
            <person name="Hill J."/>
            <person name="Bera J."/>
            <person name="Fadrosh D."/>
            <person name="Jin S."/>
            <person name="Johri S."/>
            <person name="Kim M."/>
            <person name="Overton L."/>
            <person name="Reardon M."/>
            <person name="Tsitrin T."/>
            <person name="Vuong H."/>
            <person name="Weaver B."/>
            <person name="Ciecko A."/>
            <person name="Tallon L."/>
            <person name="Jackson J."/>
            <person name="Pai G."/>
            <person name="Aken S.V."/>
            <person name="Utterback T."/>
            <person name="Reidmuller S."/>
            <person name="Feldblyum T."/>
            <person name="Hsiao J."/>
            <person name="Zismann V."/>
            <person name="Iobst S."/>
            <person name="de Vazeille A.R."/>
            <person name="Buell C.R."/>
            <person name="Ying K."/>
            <person name="Li Y."/>
            <person name="Lu T."/>
            <person name="Huang Y."/>
            <person name="Zhao Q."/>
            <person name="Feng Q."/>
            <person name="Zhang L."/>
            <person name="Zhu J."/>
            <person name="Weng Q."/>
            <person name="Mu J."/>
            <person name="Lu Y."/>
            <person name="Fan D."/>
            <person name="Liu Y."/>
            <person name="Guan J."/>
            <person name="Zhang Y."/>
            <person name="Yu S."/>
            <person name="Liu X."/>
            <person name="Zhang Y."/>
            <person name="Hong G."/>
            <person name="Han B."/>
            <person name="Choisne N."/>
            <person name="Demange N."/>
            <person name="Orjeda G."/>
            <person name="Samain S."/>
            <person name="Cattolico L."/>
            <person name="Pelletier E."/>
            <person name="Couloux A."/>
            <person name="Segurens B."/>
            <person name="Wincker P."/>
            <person name="D'Hont A."/>
            <person name="Scarpelli C."/>
            <person name="Weissenbach J."/>
            <person name="Salanoubat M."/>
            <person name="Quetier F."/>
            <person name="Yu Y."/>
            <person name="Kim H.R."/>
            <person name="Rambo T."/>
            <person name="Currie J."/>
            <person name="Collura K."/>
            <person name="Luo M."/>
            <person name="Yang T."/>
            <person name="Ammiraju J.S.S."/>
            <person name="Engler F."/>
            <person name="Soderlund C."/>
            <person name="Wing R.A."/>
            <person name="Palmer L.E."/>
            <person name="de la Bastide M."/>
            <person name="Spiegel L."/>
            <person name="Nascimento L."/>
            <person name="Zutavern T."/>
            <person name="O'Shaughnessy A."/>
            <person name="Dike S."/>
            <person name="Dedhia N."/>
            <person name="Preston R."/>
            <person name="Balija V."/>
            <person name="McCombie W.R."/>
            <person name="Chow T."/>
            <person name="Chen H."/>
            <person name="Chung M."/>
            <person name="Chen C."/>
            <person name="Shaw J."/>
            <person name="Wu H."/>
            <person name="Hsiao K."/>
            <person name="Chao Y."/>
            <person name="Chu M."/>
            <person name="Cheng C."/>
            <person name="Hour A."/>
            <person name="Lee P."/>
            <person name="Lin S."/>
            <person name="Lin Y."/>
            <person name="Liou J."/>
            <person name="Liu S."/>
            <person name="Hsing Y."/>
            <person name="Raghuvanshi S."/>
            <person name="Mohanty A."/>
            <person name="Bharti A.K."/>
            <person name="Gaur A."/>
            <person name="Gupta V."/>
            <person name="Kumar D."/>
            <person name="Ravi V."/>
            <person name="Vij S."/>
            <person name="Kapur A."/>
            <person name="Khurana P."/>
            <person name="Khurana P."/>
            <person name="Khurana J.P."/>
            <person name="Tyagi A.K."/>
            <person name="Gaikwad K."/>
            <person name="Singh A."/>
            <person name="Dalal V."/>
            <person name="Srivastava S."/>
            <person name="Dixit A."/>
            <person name="Pal A.K."/>
            <person name="Ghazi I.A."/>
            <person name="Yadav M."/>
            <person name="Pandit A."/>
            <person name="Bhargava A."/>
            <person name="Sureshbabu K."/>
            <person name="Batra K."/>
            <person name="Sharma T.R."/>
            <person name="Mohapatra T."/>
            <person name="Singh N.K."/>
            <person name="Messing J."/>
            <person name="Nelson A.B."/>
            <person name="Fuks G."/>
            <person name="Kavchok S."/>
            <person name="Keizer G."/>
            <person name="Linton E."/>
            <person name="Llaca V."/>
            <person name="Song R."/>
            <person name="Tanyolac B."/>
            <person name="Young S."/>
            <person name="Ho-Il K."/>
            <person name="Hahn J.H."/>
            <person name="Sangsakoo G."/>
            <person name="Vanavichit A."/>
            <person name="de Mattos Luiz.A.T."/>
            <person name="Zimmer P.D."/>
            <person name="Malone G."/>
            <person name="Dellagostin O."/>
            <person name="de Oliveira A.C."/>
            <person name="Bevan M."/>
            <person name="Bancroft I."/>
            <person name="Minx P."/>
            <person name="Cordum H."/>
            <person name="Wilson R."/>
            <person name="Cheng Z."/>
            <person name="Jin W."/>
            <person name="Jiang J."/>
            <person name="Leong S.A."/>
            <person name="Iwama H."/>
            <person name="Gojobori T."/>
            <person name="Itoh T."/>
            <person name="Niimura Y."/>
            <person name="Fujii Y."/>
            <person name="Habara T."/>
            <person name="Sakai H."/>
            <person name="Sato Y."/>
            <person name="Wilson G."/>
            <person name="Kumar K."/>
            <person name="McCouch S."/>
            <person name="Juretic N."/>
            <person name="Hoen D."/>
            <person name="Wright S."/>
            <person name="Bruskiewich R."/>
            <person name="Bureau T."/>
            <person name="Miyao A."/>
            <person name="Hirochika H."/>
            <person name="Nishikawa T."/>
            <person name="Kadowaki K."/>
            <person name="Sugiura M."/>
            <person name="Burr B."/>
            <person name="Sasaki T."/>
        </authorList>
    </citation>
    <scope>NUCLEOTIDE SEQUENCE [LARGE SCALE GENOMIC DNA]</scope>
    <source>
        <strain evidence="2">cv. Nipponbare</strain>
    </source>
</reference>
<dbReference type="PaxDb" id="39947-A0A0P0YB47"/>
<dbReference type="InParanoid" id="A0A0P0YB47"/>